<dbReference type="Gene3D" id="1.10.155.10">
    <property type="entry name" value="Chemotaxis receptor methyltransferase CheR, N-terminal domain"/>
    <property type="match status" value="1"/>
</dbReference>
<dbReference type="PANTHER" id="PTHR24422:SF26">
    <property type="entry name" value="CHEMOTAXIS PROTEIN METHYLTRANSFERASE"/>
    <property type="match status" value="1"/>
</dbReference>
<dbReference type="PROSITE" id="PS50123">
    <property type="entry name" value="CHER"/>
    <property type="match status" value="1"/>
</dbReference>
<dbReference type="PANTHER" id="PTHR24422">
    <property type="entry name" value="CHEMOTAXIS PROTEIN METHYLTRANSFERASE"/>
    <property type="match status" value="1"/>
</dbReference>
<gene>
    <name evidence="7" type="ORF">FSB76_11005</name>
</gene>
<evidence type="ECO:0000256" key="3">
    <source>
        <dbReference type="ARBA" id="ARBA00022603"/>
    </source>
</evidence>
<comment type="catalytic activity">
    <reaction evidence="1">
        <text>L-glutamyl-[protein] + S-adenosyl-L-methionine = [protein]-L-glutamate 5-O-methyl ester + S-adenosyl-L-homocysteine</text>
        <dbReference type="Rhea" id="RHEA:24452"/>
        <dbReference type="Rhea" id="RHEA-COMP:10208"/>
        <dbReference type="Rhea" id="RHEA-COMP:10311"/>
        <dbReference type="ChEBI" id="CHEBI:29973"/>
        <dbReference type="ChEBI" id="CHEBI:57856"/>
        <dbReference type="ChEBI" id="CHEBI:59789"/>
        <dbReference type="ChEBI" id="CHEBI:82795"/>
        <dbReference type="EC" id="2.1.1.80"/>
    </reaction>
</comment>
<protein>
    <recommendedName>
        <fullName evidence="2">protein-glutamate O-methyltransferase</fullName>
        <ecNumber evidence="2">2.1.1.80</ecNumber>
    </recommendedName>
</protein>
<evidence type="ECO:0000256" key="1">
    <source>
        <dbReference type="ARBA" id="ARBA00001541"/>
    </source>
</evidence>
<dbReference type="GO" id="GO:0032259">
    <property type="term" value="P:methylation"/>
    <property type="evidence" value="ECO:0007669"/>
    <property type="project" value="UniProtKB-KW"/>
</dbReference>
<reference evidence="7 8" key="1">
    <citation type="journal article" date="2013" name="J. Microbiol.">
        <title>Mucilaginibacter ginsenosidivorax sp. nov., with ginsenoside converting activity isolated from sediment.</title>
        <authorList>
            <person name="Kim J.K."/>
            <person name="Choi T.E."/>
            <person name="Liu Q.M."/>
            <person name="Park H.Y."/>
            <person name="Yi T.H."/>
            <person name="Yoon M.H."/>
            <person name="Kim S.C."/>
            <person name="Im W.T."/>
        </authorList>
    </citation>
    <scope>NUCLEOTIDE SEQUENCE [LARGE SCALE GENOMIC DNA]</scope>
    <source>
        <strain evidence="7 8">KHI28</strain>
    </source>
</reference>
<keyword evidence="4" id="KW-0808">Transferase</keyword>
<sequence>MAYLNIDSFDNSKMTDLDFNRLSTFIYNNYGIKLPPSKKIMLEGRLLKRLRTLNIPSYKKYCEFIFSNEGQRSELIHMIDVVTTNKTDFFRESVHFDYLSNNILPEVFRDYSFAKPFKVWSAGCSTGEEPYTLAMVLSLFADTHMGFNFSIWGTDISTRVLQAAALAVYAEEKVAPVPIALKRQFLLKSKDVHNKTVRIVPQLREKVKFARLNFIDEDFGPVANFNIIFCRNVLIYFDRPTQEKVILKLCSKLEPGGYLFLGHSESVSNMNLPLTQIRPNIFQRK</sequence>
<dbReference type="GO" id="GO:0008983">
    <property type="term" value="F:protein-glutamate O-methyltransferase activity"/>
    <property type="evidence" value="ECO:0007669"/>
    <property type="project" value="UniProtKB-EC"/>
</dbReference>
<accession>A0A5B8VXX9</accession>
<dbReference type="AlphaFoldDB" id="A0A5B8VXX9"/>
<dbReference type="SUPFAM" id="SSF53335">
    <property type="entry name" value="S-adenosyl-L-methionine-dependent methyltransferases"/>
    <property type="match status" value="1"/>
</dbReference>
<keyword evidence="3" id="KW-0489">Methyltransferase</keyword>
<dbReference type="InterPro" id="IPR022641">
    <property type="entry name" value="CheR_N"/>
</dbReference>
<dbReference type="InterPro" id="IPR000780">
    <property type="entry name" value="CheR_MeTrfase"/>
</dbReference>
<dbReference type="InterPro" id="IPR026024">
    <property type="entry name" value="Chemotaxis_MeTrfase_CheR"/>
</dbReference>
<organism evidence="7 8">
    <name type="scientific">Mucilaginibacter ginsenosidivorax</name>
    <dbReference type="NCBI Taxonomy" id="862126"/>
    <lineage>
        <taxon>Bacteria</taxon>
        <taxon>Pseudomonadati</taxon>
        <taxon>Bacteroidota</taxon>
        <taxon>Sphingobacteriia</taxon>
        <taxon>Sphingobacteriales</taxon>
        <taxon>Sphingobacteriaceae</taxon>
        <taxon>Mucilaginibacter</taxon>
    </lineage>
</organism>
<feature type="domain" description="CheR-type methyltransferase" evidence="6">
    <location>
        <begin position="14"/>
        <end position="285"/>
    </location>
</feature>
<dbReference type="EMBL" id="CP042437">
    <property type="protein sequence ID" value="QEC76450.1"/>
    <property type="molecule type" value="Genomic_DNA"/>
</dbReference>
<dbReference type="EC" id="2.1.1.80" evidence="2"/>
<dbReference type="InterPro" id="IPR022642">
    <property type="entry name" value="CheR_C"/>
</dbReference>
<dbReference type="RefSeq" id="WP_147053624.1">
    <property type="nucleotide sequence ID" value="NZ_CP042437.1"/>
</dbReference>
<dbReference type="OrthoDB" id="9816309at2"/>
<proteinExistence type="predicted"/>
<dbReference type="InterPro" id="IPR029063">
    <property type="entry name" value="SAM-dependent_MTases_sf"/>
</dbReference>
<name>A0A5B8VXX9_9SPHI</name>
<dbReference type="InterPro" id="IPR050903">
    <property type="entry name" value="Bact_Chemotaxis_MeTrfase"/>
</dbReference>
<evidence type="ECO:0000256" key="2">
    <source>
        <dbReference type="ARBA" id="ARBA00012534"/>
    </source>
</evidence>
<evidence type="ECO:0000256" key="5">
    <source>
        <dbReference type="ARBA" id="ARBA00022691"/>
    </source>
</evidence>
<keyword evidence="5" id="KW-0949">S-adenosyl-L-methionine</keyword>
<dbReference type="InterPro" id="IPR036804">
    <property type="entry name" value="CheR_N_sf"/>
</dbReference>
<keyword evidence="8" id="KW-1185">Reference proteome</keyword>
<evidence type="ECO:0000313" key="8">
    <source>
        <dbReference type="Proteomes" id="UP000321362"/>
    </source>
</evidence>
<dbReference type="PIRSF" id="PIRSF000410">
    <property type="entry name" value="CheR"/>
    <property type="match status" value="1"/>
</dbReference>
<evidence type="ECO:0000256" key="4">
    <source>
        <dbReference type="ARBA" id="ARBA00022679"/>
    </source>
</evidence>
<dbReference type="Pfam" id="PF01739">
    <property type="entry name" value="CheR"/>
    <property type="match status" value="1"/>
</dbReference>
<evidence type="ECO:0000313" key="7">
    <source>
        <dbReference type="EMBL" id="QEC76450.1"/>
    </source>
</evidence>
<dbReference type="Pfam" id="PF03705">
    <property type="entry name" value="CheR_N"/>
    <property type="match status" value="1"/>
</dbReference>
<evidence type="ECO:0000259" key="6">
    <source>
        <dbReference type="PROSITE" id="PS50123"/>
    </source>
</evidence>
<dbReference type="SMART" id="SM00138">
    <property type="entry name" value="MeTrc"/>
    <property type="match status" value="1"/>
</dbReference>
<dbReference type="PRINTS" id="PR00996">
    <property type="entry name" value="CHERMTFRASE"/>
</dbReference>
<dbReference type="KEGG" id="mgk:FSB76_11005"/>
<dbReference type="SUPFAM" id="SSF47757">
    <property type="entry name" value="Chemotaxis receptor methyltransferase CheR, N-terminal domain"/>
    <property type="match status" value="1"/>
</dbReference>
<dbReference type="Gene3D" id="3.40.50.150">
    <property type="entry name" value="Vaccinia Virus protein VP39"/>
    <property type="match status" value="1"/>
</dbReference>
<dbReference type="Proteomes" id="UP000321362">
    <property type="component" value="Chromosome"/>
</dbReference>